<comment type="caution">
    <text evidence="2">The sequence shown here is derived from an EMBL/GenBank/DDBJ whole genome shotgun (WGS) entry which is preliminary data.</text>
</comment>
<protein>
    <submittedName>
        <fullName evidence="2">Uncharacterized protein</fullName>
    </submittedName>
</protein>
<proteinExistence type="predicted"/>
<evidence type="ECO:0000313" key="2">
    <source>
        <dbReference type="EMBL" id="KAG0239383.1"/>
    </source>
</evidence>
<dbReference type="OrthoDB" id="2412648at2759"/>
<feature type="non-terminal residue" evidence="2">
    <location>
        <position position="160"/>
    </location>
</feature>
<dbReference type="EMBL" id="JAAAJA010002570">
    <property type="protein sequence ID" value="KAG0239383.1"/>
    <property type="molecule type" value="Genomic_DNA"/>
</dbReference>
<evidence type="ECO:0000313" key="3">
    <source>
        <dbReference type="Proteomes" id="UP000726737"/>
    </source>
</evidence>
<keyword evidence="3" id="KW-1185">Reference proteome</keyword>
<organism evidence="2 3">
    <name type="scientific">Mortierella polycephala</name>
    <dbReference type="NCBI Taxonomy" id="41804"/>
    <lineage>
        <taxon>Eukaryota</taxon>
        <taxon>Fungi</taxon>
        <taxon>Fungi incertae sedis</taxon>
        <taxon>Mucoromycota</taxon>
        <taxon>Mortierellomycotina</taxon>
        <taxon>Mortierellomycetes</taxon>
        <taxon>Mortierellales</taxon>
        <taxon>Mortierellaceae</taxon>
        <taxon>Mortierella</taxon>
    </lineage>
</organism>
<name>A0A9P6TTL8_9FUNG</name>
<dbReference type="AlphaFoldDB" id="A0A9P6TTL8"/>
<feature type="region of interest" description="Disordered" evidence="1">
    <location>
        <begin position="49"/>
        <end position="80"/>
    </location>
</feature>
<dbReference type="Proteomes" id="UP000726737">
    <property type="component" value="Unassembled WGS sequence"/>
</dbReference>
<reference evidence="2" key="1">
    <citation type="journal article" date="2020" name="Fungal Divers.">
        <title>Resolving the Mortierellaceae phylogeny through synthesis of multi-gene phylogenetics and phylogenomics.</title>
        <authorList>
            <person name="Vandepol N."/>
            <person name="Liber J."/>
            <person name="Desiro A."/>
            <person name="Na H."/>
            <person name="Kennedy M."/>
            <person name="Barry K."/>
            <person name="Grigoriev I.V."/>
            <person name="Miller A.N."/>
            <person name="O'Donnell K."/>
            <person name="Stajich J.E."/>
            <person name="Bonito G."/>
        </authorList>
    </citation>
    <scope>NUCLEOTIDE SEQUENCE</scope>
    <source>
        <strain evidence="2">KOD948</strain>
    </source>
</reference>
<evidence type="ECO:0000256" key="1">
    <source>
        <dbReference type="SAM" id="MobiDB-lite"/>
    </source>
</evidence>
<sequence>RGSAATGEFMTKAGMCMGKCPMDELDLYNEQYPAQLEWYLANKNAAGGGSDGGEGGGEGDNGNGEGGSGGEGGFTGNPPMDYPFKPNGACVAGCTNEVGKALFPNYSEDPSSPYFIESLSYTFERGSAKTGDFMAKAGMCMGKCPTEELDLYTEQYPAQL</sequence>
<feature type="non-terminal residue" evidence="2">
    <location>
        <position position="1"/>
    </location>
</feature>
<feature type="compositionally biased region" description="Gly residues" evidence="1">
    <location>
        <begin position="49"/>
        <end position="75"/>
    </location>
</feature>
<accession>A0A9P6TTL8</accession>
<gene>
    <name evidence="2" type="ORF">BG011_003941</name>
</gene>